<keyword evidence="3" id="KW-1185">Reference proteome</keyword>
<gene>
    <name evidence="2" type="ORF">AW736_23915</name>
</gene>
<feature type="compositionally biased region" description="Low complexity" evidence="1">
    <location>
        <begin position="308"/>
        <end position="322"/>
    </location>
</feature>
<evidence type="ECO:0000256" key="1">
    <source>
        <dbReference type="SAM" id="MobiDB-lite"/>
    </source>
</evidence>
<dbReference type="RefSeq" id="WP_068772814.1">
    <property type="nucleotide sequence ID" value="NZ_CP109796.1"/>
</dbReference>
<evidence type="ECO:0000313" key="2">
    <source>
        <dbReference type="EMBL" id="OAM87304.1"/>
    </source>
</evidence>
<accession>A0A178IBB0</accession>
<name>A0A178IBB0_9BACT</name>
<feature type="region of interest" description="Disordered" evidence="1">
    <location>
        <begin position="308"/>
        <end position="333"/>
    </location>
</feature>
<dbReference type="EMBL" id="LRRQ01000175">
    <property type="protein sequence ID" value="OAM87304.1"/>
    <property type="molecule type" value="Genomic_DNA"/>
</dbReference>
<dbReference type="Proteomes" id="UP000078486">
    <property type="component" value="Unassembled WGS sequence"/>
</dbReference>
<proteinExistence type="predicted"/>
<dbReference type="STRING" id="1184151.AW736_23915"/>
<evidence type="ECO:0000313" key="3">
    <source>
        <dbReference type="Proteomes" id="UP000078486"/>
    </source>
</evidence>
<dbReference type="AlphaFoldDB" id="A0A178IBB0"/>
<reference evidence="2 3" key="1">
    <citation type="submission" date="2016-01" db="EMBL/GenBank/DDBJ databases">
        <title>High potential of lignocellulose degradation of a new Verrucomicrobia species.</title>
        <authorList>
            <person name="Wang Y."/>
            <person name="Shi Y."/>
            <person name="Qiu Z."/>
            <person name="Liu S."/>
            <person name="Yang H."/>
        </authorList>
    </citation>
    <scope>NUCLEOTIDE SEQUENCE [LARGE SCALE GENOMIC DNA]</scope>
    <source>
        <strain evidence="2 3">TSB47</strain>
    </source>
</reference>
<organism evidence="2 3">
    <name type="scientific">Termitidicoccus mucosus</name>
    <dbReference type="NCBI Taxonomy" id="1184151"/>
    <lineage>
        <taxon>Bacteria</taxon>
        <taxon>Pseudomonadati</taxon>
        <taxon>Verrucomicrobiota</taxon>
        <taxon>Opitutia</taxon>
        <taxon>Opitutales</taxon>
        <taxon>Opitutaceae</taxon>
        <taxon>Termitidicoccus</taxon>
    </lineage>
</organism>
<sequence>MPSILDALRFSAQNLDFLPPVQLERRAKLVEADFAKVGLDHKIGCFWYHIPGQRARLPYGYYELVGSECSIHHAGPGDRRHVAMSGGGLNQECILYYSKVSEWAHANIPHLWPMALRSELRDANQHLNTVCEMWWLMRVVGADYATVQHSVLVDPTKPSGKNFDWQVQLPRLGITFRMEIKRRLSDMGRSIDVPHLKQKSTFHDLEKFPPANPPDELNVACIRLFAPVSSPVRLAAKTWLSANPNVSAIVMHAPSLDPEQSFVVIAQPKLEYISTLLSQPDSEDNTYIAPFTFARDIPGLNLPKIAPTSPASAAKGKAKPLSGRVRTPNSGMS</sequence>
<comment type="caution">
    <text evidence="2">The sequence shown here is derived from an EMBL/GenBank/DDBJ whole genome shotgun (WGS) entry which is preliminary data.</text>
</comment>
<protein>
    <submittedName>
        <fullName evidence="2">Uncharacterized protein</fullName>
    </submittedName>
</protein>